<dbReference type="GeneID" id="54574684"/>
<proteinExistence type="predicted"/>
<protein>
    <submittedName>
        <fullName evidence="1">Uncharacterized protein</fullName>
    </submittedName>
</protein>
<gene>
    <name evidence="1" type="ORF">BU26DRAFT_268862</name>
</gene>
<name>A0A6A6IKG8_9PLEO</name>
<dbReference type="RefSeq" id="XP_033685703.1">
    <property type="nucleotide sequence ID" value="XM_033821354.1"/>
</dbReference>
<dbReference type="Proteomes" id="UP000800094">
    <property type="component" value="Unassembled WGS sequence"/>
</dbReference>
<accession>A0A6A6IKG8</accession>
<dbReference type="EMBL" id="ML987193">
    <property type="protein sequence ID" value="KAF2250699.1"/>
    <property type="molecule type" value="Genomic_DNA"/>
</dbReference>
<reference evidence="1" key="1">
    <citation type="journal article" date="2020" name="Stud. Mycol.">
        <title>101 Dothideomycetes genomes: a test case for predicting lifestyles and emergence of pathogens.</title>
        <authorList>
            <person name="Haridas S."/>
            <person name="Albert R."/>
            <person name="Binder M."/>
            <person name="Bloem J."/>
            <person name="Labutti K."/>
            <person name="Salamov A."/>
            <person name="Andreopoulos B."/>
            <person name="Baker S."/>
            <person name="Barry K."/>
            <person name="Bills G."/>
            <person name="Bluhm B."/>
            <person name="Cannon C."/>
            <person name="Castanera R."/>
            <person name="Culley D."/>
            <person name="Daum C."/>
            <person name="Ezra D."/>
            <person name="Gonzalez J."/>
            <person name="Henrissat B."/>
            <person name="Kuo A."/>
            <person name="Liang C."/>
            <person name="Lipzen A."/>
            <person name="Lutzoni F."/>
            <person name="Magnuson J."/>
            <person name="Mondo S."/>
            <person name="Nolan M."/>
            <person name="Ohm R."/>
            <person name="Pangilinan J."/>
            <person name="Park H.-J."/>
            <person name="Ramirez L."/>
            <person name="Alfaro M."/>
            <person name="Sun H."/>
            <person name="Tritt A."/>
            <person name="Yoshinaga Y."/>
            <person name="Zwiers L.-H."/>
            <person name="Turgeon B."/>
            <person name="Goodwin S."/>
            <person name="Spatafora J."/>
            <person name="Crous P."/>
            <person name="Grigoriev I."/>
        </authorList>
    </citation>
    <scope>NUCLEOTIDE SEQUENCE</scope>
    <source>
        <strain evidence="1">CBS 122368</strain>
    </source>
</reference>
<evidence type="ECO:0000313" key="2">
    <source>
        <dbReference type="Proteomes" id="UP000800094"/>
    </source>
</evidence>
<sequence length="105" mass="11493">MADTKVPRADCQTLQRCGFSAVTTTVKAMGTVNMPGWNPLIQTSKELKAYLEACALRKEVHNAQIWMADLIRISAKFADALITSPSAIFSLVPPFYPLNSAIHKA</sequence>
<organism evidence="1 2">
    <name type="scientific">Trematosphaeria pertusa</name>
    <dbReference type="NCBI Taxonomy" id="390896"/>
    <lineage>
        <taxon>Eukaryota</taxon>
        <taxon>Fungi</taxon>
        <taxon>Dikarya</taxon>
        <taxon>Ascomycota</taxon>
        <taxon>Pezizomycotina</taxon>
        <taxon>Dothideomycetes</taxon>
        <taxon>Pleosporomycetidae</taxon>
        <taxon>Pleosporales</taxon>
        <taxon>Massarineae</taxon>
        <taxon>Trematosphaeriaceae</taxon>
        <taxon>Trematosphaeria</taxon>
    </lineage>
</organism>
<dbReference type="AlphaFoldDB" id="A0A6A6IKG8"/>
<keyword evidence="2" id="KW-1185">Reference proteome</keyword>
<evidence type="ECO:0000313" key="1">
    <source>
        <dbReference type="EMBL" id="KAF2250699.1"/>
    </source>
</evidence>